<comment type="caution">
    <text evidence="1">The sequence shown here is derived from an EMBL/GenBank/DDBJ whole genome shotgun (WGS) entry which is preliminary data.</text>
</comment>
<dbReference type="RefSeq" id="WP_183337873.1">
    <property type="nucleotide sequence ID" value="NZ_JACHNU010000001.1"/>
</dbReference>
<protein>
    <submittedName>
        <fullName evidence="1">Uncharacterized protein</fullName>
    </submittedName>
</protein>
<accession>A0A840I7K2</accession>
<reference evidence="1 2" key="1">
    <citation type="submission" date="2020-08" db="EMBL/GenBank/DDBJ databases">
        <title>Genomic Encyclopedia of Archaeal and Bacterial Type Strains, Phase II (KMG-II): from individual species to whole genera.</title>
        <authorList>
            <person name="Goeker M."/>
        </authorList>
    </citation>
    <scope>NUCLEOTIDE SEQUENCE [LARGE SCALE GENOMIC DNA]</scope>
    <source>
        <strain evidence="1 2">DSM 23288</strain>
    </source>
</reference>
<sequence length="55" mass="5777">MPGTTDHGEVRRALAAMRTFEGAQGRLTITEDGDARGPGGVVVTRGGELFGYEGR</sequence>
<evidence type="ECO:0000313" key="2">
    <source>
        <dbReference type="Proteomes" id="UP000585272"/>
    </source>
</evidence>
<dbReference type="EMBL" id="JACHNU010000001">
    <property type="protein sequence ID" value="MBB4660492.1"/>
    <property type="molecule type" value="Genomic_DNA"/>
</dbReference>
<gene>
    <name evidence="1" type="ORF">BDZ31_000065</name>
</gene>
<keyword evidence="2" id="KW-1185">Reference proteome</keyword>
<dbReference type="Proteomes" id="UP000585272">
    <property type="component" value="Unassembled WGS sequence"/>
</dbReference>
<proteinExistence type="predicted"/>
<evidence type="ECO:0000313" key="1">
    <source>
        <dbReference type="EMBL" id="MBB4660492.1"/>
    </source>
</evidence>
<name>A0A840I7K2_9ACTN</name>
<dbReference type="AlphaFoldDB" id="A0A840I7K2"/>
<organism evidence="1 2">
    <name type="scientific">Conexibacter arvalis</name>
    <dbReference type="NCBI Taxonomy" id="912552"/>
    <lineage>
        <taxon>Bacteria</taxon>
        <taxon>Bacillati</taxon>
        <taxon>Actinomycetota</taxon>
        <taxon>Thermoleophilia</taxon>
        <taxon>Solirubrobacterales</taxon>
        <taxon>Conexibacteraceae</taxon>
        <taxon>Conexibacter</taxon>
    </lineage>
</organism>